<dbReference type="InterPro" id="IPR013785">
    <property type="entry name" value="Aldolase_TIM"/>
</dbReference>
<dbReference type="Gene3D" id="3.20.20.70">
    <property type="entry name" value="Aldolase class I"/>
    <property type="match status" value="1"/>
</dbReference>
<evidence type="ECO:0000256" key="7">
    <source>
        <dbReference type="ARBA" id="ARBA00022679"/>
    </source>
</evidence>
<evidence type="ECO:0000256" key="2">
    <source>
        <dbReference type="ARBA" id="ARBA00004586"/>
    </source>
</evidence>
<proteinExistence type="predicted"/>
<dbReference type="PANTHER" id="PTHR45918">
    <property type="entry name" value="ALPHA-1,3/1,6-MANNOSYLTRANSFERASE ALG2"/>
    <property type="match status" value="1"/>
</dbReference>
<dbReference type="Proteomes" id="UP001465976">
    <property type="component" value="Unassembled WGS sequence"/>
</dbReference>
<comment type="catalytic activity">
    <reaction evidence="17">
        <text>an alpha-D-Man-(1-&gt;3)-beta-D-Man-(1-&gt;4)-beta-D-GlcNAc-(1-&gt;4)-alpha-D-GlcNAc-diphospho-di-trans,poly-cis-dolichol + GDP-alpha-D-mannose = an alpha-D-Man-(1-&gt;3)-[alpha-D-Man-(1-&gt;6)]-beta-D-Man-(1-&gt;4)-beta-D-GlcNAc-(1-&gt;4)-alpha-D-GlcNAc-diphospho-di-trans,poly-cis-dolichol + GDP + H(+)</text>
        <dbReference type="Rhea" id="RHEA:29519"/>
        <dbReference type="Rhea" id="RHEA-COMP:19513"/>
        <dbReference type="Rhea" id="RHEA-COMP:19515"/>
        <dbReference type="ChEBI" id="CHEBI:15378"/>
        <dbReference type="ChEBI" id="CHEBI:57527"/>
        <dbReference type="ChEBI" id="CHEBI:58189"/>
        <dbReference type="ChEBI" id="CHEBI:132510"/>
        <dbReference type="ChEBI" id="CHEBI:132511"/>
        <dbReference type="EC" id="2.4.1.257"/>
    </reaction>
    <physiologicalReaction direction="left-to-right" evidence="17">
        <dbReference type="Rhea" id="RHEA:29520"/>
    </physiologicalReaction>
</comment>
<keyword evidence="8" id="KW-0812">Transmembrane</keyword>
<feature type="domain" description="Glycosyltransferase subfamily 4-like N-terminal" evidence="20">
    <location>
        <begin position="12"/>
        <end position="100"/>
    </location>
</feature>
<evidence type="ECO:0000256" key="6">
    <source>
        <dbReference type="ARBA" id="ARBA00022676"/>
    </source>
</evidence>
<dbReference type="PANTHER" id="PTHR45918:SF1">
    <property type="entry name" value="ALPHA-1,3_1,6-MANNOSYLTRANSFERASE ALG2"/>
    <property type="match status" value="1"/>
</dbReference>
<comment type="catalytic activity">
    <reaction evidence="16">
        <text>a beta-D-Man-(1-&gt;4)-beta-D-GlcNAc-(1-&gt;4)-alpha-D-GlcNAc-diphospho-di-trans,poly-cis-dolichol + GDP-alpha-D-mannose = an alpha-D-Man-(1-&gt;3)-beta-D-Man-(1-&gt;4)-beta-D-GlcNAc-(1-&gt;4)-alpha-D-GlcNAc-diphospho-di-trans,poly-cis-dolichol + GDP + H(+)</text>
        <dbReference type="Rhea" id="RHEA:29515"/>
        <dbReference type="Rhea" id="RHEA-COMP:19511"/>
        <dbReference type="Rhea" id="RHEA-COMP:19513"/>
        <dbReference type="ChEBI" id="CHEBI:15378"/>
        <dbReference type="ChEBI" id="CHEBI:57527"/>
        <dbReference type="ChEBI" id="CHEBI:58189"/>
        <dbReference type="ChEBI" id="CHEBI:58472"/>
        <dbReference type="ChEBI" id="CHEBI:132510"/>
        <dbReference type="EC" id="2.4.1.132"/>
    </reaction>
    <physiologicalReaction direction="left-to-right" evidence="16">
        <dbReference type="Rhea" id="RHEA:29516"/>
    </physiologicalReaction>
</comment>
<evidence type="ECO:0000256" key="4">
    <source>
        <dbReference type="ARBA" id="ARBA00011969"/>
    </source>
</evidence>
<feature type="domain" description="NADH:flavin oxidoreductase/NADH oxidase N-terminal" evidence="19">
    <location>
        <begin position="453"/>
        <end position="793"/>
    </location>
</feature>
<evidence type="ECO:0000259" key="18">
    <source>
        <dbReference type="Pfam" id="PF00534"/>
    </source>
</evidence>
<evidence type="ECO:0000256" key="10">
    <source>
        <dbReference type="ARBA" id="ARBA00022989"/>
    </source>
</evidence>
<organism evidence="21 22">
    <name type="scientific">Marasmius crinis-equi</name>
    <dbReference type="NCBI Taxonomy" id="585013"/>
    <lineage>
        <taxon>Eukaryota</taxon>
        <taxon>Fungi</taxon>
        <taxon>Dikarya</taxon>
        <taxon>Basidiomycota</taxon>
        <taxon>Agaricomycotina</taxon>
        <taxon>Agaricomycetes</taxon>
        <taxon>Agaricomycetidae</taxon>
        <taxon>Agaricales</taxon>
        <taxon>Marasmiineae</taxon>
        <taxon>Marasmiaceae</taxon>
        <taxon>Marasmius</taxon>
    </lineage>
</organism>
<dbReference type="EC" id="2.4.1.132" evidence="5"/>
<keyword evidence="7" id="KW-0808">Transferase</keyword>
<dbReference type="Pfam" id="PF00724">
    <property type="entry name" value="Oxidored_FMN"/>
    <property type="match status" value="1"/>
</dbReference>
<evidence type="ECO:0000313" key="21">
    <source>
        <dbReference type="EMBL" id="KAL0567648.1"/>
    </source>
</evidence>
<protein>
    <recommendedName>
        <fullName evidence="12">Asparagine-linked glycosylation protein 2</fullName>
        <ecNumber evidence="5">2.4.1.132</ecNumber>
        <ecNumber evidence="4">2.4.1.257</ecNumber>
    </recommendedName>
    <alternativeName>
        <fullName evidence="13">GDP-Man:Man(1)GlcNAc(2)-PP-Dol alpha-1,3-mannosyltransferase</fullName>
    </alternativeName>
    <alternativeName>
        <fullName evidence="15">GDP-Man:Man(1)GlcNAc(2)-PP-dolichol mannosyltransferase</fullName>
    </alternativeName>
    <alternativeName>
        <fullName evidence="14">GDP-Man:Man(2)GlcNAc(2)-PP-Dol alpha-1,6-mannosyltransferase</fullName>
    </alternativeName>
</protein>
<evidence type="ECO:0000256" key="1">
    <source>
        <dbReference type="ARBA" id="ARBA00003142"/>
    </source>
</evidence>
<dbReference type="SUPFAM" id="SSF53756">
    <property type="entry name" value="UDP-Glycosyltransferase/glycogen phosphorylase"/>
    <property type="match status" value="1"/>
</dbReference>
<dbReference type="InterPro" id="IPR001155">
    <property type="entry name" value="OxRdtase_FMN_N"/>
</dbReference>
<keyword evidence="10" id="KW-1133">Transmembrane helix</keyword>
<feature type="domain" description="Glycosyl transferase family 1" evidence="18">
    <location>
        <begin position="204"/>
        <end position="398"/>
    </location>
</feature>
<evidence type="ECO:0000259" key="20">
    <source>
        <dbReference type="Pfam" id="PF13439"/>
    </source>
</evidence>
<keyword evidence="11" id="KW-0472">Membrane</keyword>
<dbReference type="CDD" id="cd02933">
    <property type="entry name" value="OYE_like_FMN"/>
    <property type="match status" value="1"/>
</dbReference>
<dbReference type="InterPro" id="IPR027054">
    <property type="entry name" value="ALG2"/>
</dbReference>
<evidence type="ECO:0000256" key="12">
    <source>
        <dbReference type="ARBA" id="ARBA00030746"/>
    </source>
</evidence>
<evidence type="ECO:0000313" key="22">
    <source>
        <dbReference type="Proteomes" id="UP001465976"/>
    </source>
</evidence>
<dbReference type="Gene3D" id="3.40.50.2000">
    <property type="entry name" value="Glycogen Phosphorylase B"/>
    <property type="match status" value="2"/>
</dbReference>
<comment type="subcellular location">
    <subcellularLocation>
        <location evidence="2">Endoplasmic reticulum membrane</location>
    </subcellularLocation>
</comment>
<evidence type="ECO:0000256" key="3">
    <source>
        <dbReference type="ARBA" id="ARBA00004922"/>
    </source>
</evidence>
<evidence type="ECO:0000256" key="16">
    <source>
        <dbReference type="ARBA" id="ARBA00045103"/>
    </source>
</evidence>
<evidence type="ECO:0000259" key="19">
    <source>
        <dbReference type="Pfam" id="PF00724"/>
    </source>
</evidence>
<dbReference type="Pfam" id="PF00534">
    <property type="entry name" value="Glycos_transf_1"/>
    <property type="match status" value="1"/>
</dbReference>
<evidence type="ECO:0000256" key="13">
    <source>
        <dbReference type="ARBA" id="ARBA00032047"/>
    </source>
</evidence>
<evidence type="ECO:0000256" key="8">
    <source>
        <dbReference type="ARBA" id="ARBA00022692"/>
    </source>
</evidence>
<dbReference type="SUPFAM" id="SSF51395">
    <property type="entry name" value="FMN-linked oxidoreductases"/>
    <property type="match status" value="1"/>
</dbReference>
<name>A0ABR3EXJ0_9AGAR</name>
<dbReference type="EMBL" id="JBAHYK010001534">
    <property type="protein sequence ID" value="KAL0567648.1"/>
    <property type="molecule type" value="Genomic_DNA"/>
</dbReference>
<dbReference type="InterPro" id="IPR001296">
    <property type="entry name" value="Glyco_trans_1"/>
</dbReference>
<reference evidence="21 22" key="1">
    <citation type="submission" date="2024-02" db="EMBL/GenBank/DDBJ databases">
        <title>A draft genome for the cacao thread blight pathogen Marasmius crinis-equi.</title>
        <authorList>
            <person name="Cohen S.P."/>
            <person name="Baruah I.K."/>
            <person name="Amoako-Attah I."/>
            <person name="Bukari Y."/>
            <person name="Meinhardt L.W."/>
            <person name="Bailey B.A."/>
        </authorList>
    </citation>
    <scope>NUCLEOTIDE SEQUENCE [LARGE SCALE GENOMIC DNA]</scope>
    <source>
        <strain evidence="21 22">GH-76</strain>
    </source>
</reference>
<evidence type="ECO:0000256" key="15">
    <source>
        <dbReference type="ARBA" id="ARBA00032874"/>
    </source>
</evidence>
<comment type="pathway">
    <text evidence="3">Protein modification; protein glycosylation.</text>
</comment>
<evidence type="ECO:0000256" key="17">
    <source>
        <dbReference type="ARBA" id="ARBA00045104"/>
    </source>
</evidence>
<accession>A0ABR3EXJ0</accession>
<keyword evidence="6" id="KW-0328">Glycosyltransferase</keyword>
<comment type="caution">
    <text evidence="21">The sequence shown here is derived from an EMBL/GenBank/DDBJ whole genome shotgun (WGS) entry which is preliminary data.</text>
</comment>
<dbReference type="InterPro" id="IPR028098">
    <property type="entry name" value="Glyco_trans_4-like_N"/>
</dbReference>
<sequence>MRIAFIHPDLGIGGAERLVVDAALGLQNLGHTVHIYTSHHDPSHCFEETRDGTLTVHAIHPPIPRAINGKFHILLAHLRQLHLTSHILFKEYQYDVFFVDQLSTYKLLANGELIEEKSEGADEVRFTMKKKGGLLKKAYRLPMDWLEEITTRQADCILANSRFTSRVFKSYFPSIPQQPIVVYPGINIKAYEASMADVDMSDSEVTAITSDRPTLLSLNRFEKKKNAALAISAFALLRSRNHTQLQNMRLVLGGGYDPRLEDNDTTLSSLVHLASTTHGMTYALLGSKAPSSLTSKSSPPQSSDVIFLLNFSTAQRTALLRSPSTLCLLYTPANEHFGIGPVEGLICGLPVLSSDSGGPVETLADGVGWLRPQDAQVWADALEEIIVQGKGKEAGERGKKRAREVFGMDVMAGTMERELIRVVGMGKVDSWWDWEWIRLVLGLIFGLLIAWVPIKIGDVELSHRVVLAPLTRFRANDDHVPIMPLVKEYYSQRASEPGTLLITEGVIVHPRAGGFANAPGIWSDAQVEAWKEIVSAIHEKGSYVFLQIATLGRGADPAQLRSEDESYAYVSASDLPILGSGHAESPRPLTVEEIREYMEYYAEAAKNAVHKAGFDGVEVHGANGFLIEQFLKESSNRRTDSYGGSPENQARFALEVIDAIVDAVGPRKTALRLSPWNTFQDTGVKDPIPTYSYLVKELKKAHPTLAYIHVVEPRIDGANDVDPEDVGDRSNNFIREIWTQGPGGNERRLISAGNHDLATGVELADTKGDLVAYGRRFISNPDLPYRLKHDIPLTPYDRDTFYVPGSHDPRGYTDYAFAPRDCTVQVTPHL</sequence>
<evidence type="ECO:0000256" key="5">
    <source>
        <dbReference type="ARBA" id="ARBA00012649"/>
    </source>
</evidence>
<keyword evidence="9" id="KW-0256">Endoplasmic reticulum</keyword>
<evidence type="ECO:0000256" key="9">
    <source>
        <dbReference type="ARBA" id="ARBA00022824"/>
    </source>
</evidence>
<comment type="function">
    <text evidence="1">Mannosylates Man(2)GlcNAc(2)-dolichol diphosphate and Man(1)GlcNAc(2)-dolichol diphosphate to form Man(3)GlcNAc(2)-dolichol diphosphate.</text>
</comment>
<dbReference type="Pfam" id="PF13439">
    <property type="entry name" value="Glyco_transf_4"/>
    <property type="match status" value="1"/>
</dbReference>
<gene>
    <name evidence="21" type="primary">ALG2</name>
    <name evidence="21" type="ORF">V5O48_014348</name>
</gene>
<evidence type="ECO:0000256" key="11">
    <source>
        <dbReference type="ARBA" id="ARBA00023136"/>
    </source>
</evidence>
<evidence type="ECO:0000256" key="14">
    <source>
        <dbReference type="ARBA" id="ARBA00032333"/>
    </source>
</evidence>
<dbReference type="EC" id="2.4.1.257" evidence="4"/>
<keyword evidence="22" id="KW-1185">Reference proteome</keyword>